<dbReference type="RefSeq" id="WP_259610987.1">
    <property type="nucleotide sequence ID" value="NZ_CP091139.2"/>
</dbReference>
<dbReference type="Proteomes" id="UP001054811">
    <property type="component" value="Chromosome"/>
</dbReference>
<keyword evidence="2" id="KW-1185">Reference proteome</keyword>
<name>A0ABY5NH54_9MICO</name>
<accession>A0ABY5NH54</accession>
<organism evidence="1 2">
    <name type="scientific">Microbacterium elymi</name>
    <dbReference type="NCBI Taxonomy" id="2909587"/>
    <lineage>
        <taxon>Bacteria</taxon>
        <taxon>Bacillati</taxon>
        <taxon>Actinomycetota</taxon>
        <taxon>Actinomycetes</taxon>
        <taxon>Micrococcales</taxon>
        <taxon>Microbacteriaceae</taxon>
        <taxon>Microbacterium</taxon>
    </lineage>
</organism>
<dbReference type="EMBL" id="CP091139">
    <property type="protein sequence ID" value="UUT34464.1"/>
    <property type="molecule type" value="Genomic_DNA"/>
</dbReference>
<evidence type="ECO:0000313" key="2">
    <source>
        <dbReference type="Proteomes" id="UP001054811"/>
    </source>
</evidence>
<protein>
    <submittedName>
        <fullName evidence="1">Uncharacterized protein</fullName>
    </submittedName>
</protein>
<proteinExistence type="predicted"/>
<evidence type="ECO:0000313" key="1">
    <source>
        <dbReference type="EMBL" id="UUT34464.1"/>
    </source>
</evidence>
<sequence length="62" mass="6631">MTIDSDDGLSTHRMREAAAKDAAMQPIDWSVLPAGAQRDVVTAPSGCSLASRWARSTARAWS</sequence>
<gene>
    <name evidence="1" type="ORF">L2X98_28205</name>
</gene>
<reference evidence="1" key="1">
    <citation type="submission" date="2022-01" db="EMBL/GenBank/DDBJ databases">
        <title>Microbacterium eymi and Microbacterium rhizovicinus sp. nov., isolated from the rhizospheric soil of Elymus tsukushiensis, a plant native to the Dokdo Islands, Republic of Korea.</title>
        <authorList>
            <person name="Hwang Y.J."/>
        </authorList>
    </citation>
    <scope>NUCLEOTIDE SEQUENCE</scope>
    <source>
        <strain evidence="1">KUDC0405</strain>
    </source>
</reference>